<dbReference type="Proteomes" id="UP001497453">
    <property type="component" value="Chromosome 6"/>
</dbReference>
<keyword evidence="3" id="KW-1185">Reference proteome</keyword>
<name>A0ABP1DUN6_9APHY</name>
<reference evidence="3" key="1">
    <citation type="submission" date="2024-04" db="EMBL/GenBank/DDBJ databases">
        <authorList>
            <person name="Shaw F."/>
            <person name="Minotto A."/>
        </authorList>
    </citation>
    <scope>NUCLEOTIDE SEQUENCE [LARGE SCALE GENOMIC DNA]</scope>
</reference>
<sequence length="439" mass="48915">MSSSIRIPAVTASTTVALTALVYCIRSRWLRIQQKRRANKIRDNLPQNLIEWRLPGTPECEEIWEHLDSALSDNGLKQWVHSGLQLLHTPDDGLRMASGYAYVTPTRETGTGPGTVEGLTCVQYINPIFRIARTTEGHDVAIRVVAVKDQGHEQLRILKKVASGCLSLLSNNHSLPMLRDFEFEDITFGIFPLVGGCLDDAYGYWARNSVGDIIDMVMQALEGLAFLHEQGIAHRDADKSNFLVQWHPESLRTMTVARSRPRVYIIDFEVSVEFPPGSPKEACMSMGPPVGGTIPVSGWNRELPPEVQSGKPYSPFKLDVWQFGYSLITLRSTIPAIDQVFAELVIDDPVVRPSASEALTNESRAHRKFIADVNGTILCLKMSRSISISLRSQCNNISVSRGPVFGAGFISEFLHRLTALQTLSHPFVNIFRSWDSTKL</sequence>
<dbReference type="EMBL" id="OZ037949">
    <property type="protein sequence ID" value="CAL1711521.1"/>
    <property type="molecule type" value="Genomic_DNA"/>
</dbReference>
<proteinExistence type="predicted"/>
<dbReference type="PANTHER" id="PTHR44167">
    <property type="entry name" value="OVARIAN-SPECIFIC SERINE/THREONINE-PROTEIN KINASE LOK-RELATED"/>
    <property type="match status" value="1"/>
</dbReference>
<feature type="domain" description="Protein kinase" evidence="1">
    <location>
        <begin position="105"/>
        <end position="428"/>
    </location>
</feature>
<dbReference type="PANTHER" id="PTHR44167:SF24">
    <property type="entry name" value="SERINE_THREONINE-PROTEIN KINASE CHK2"/>
    <property type="match status" value="1"/>
</dbReference>
<accession>A0ABP1DUN6</accession>
<dbReference type="SUPFAM" id="SSF56112">
    <property type="entry name" value="Protein kinase-like (PK-like)"/>
    <property type="match status" value="1"/>
</dbReference>
<dbReference type="SMART" id="SM00220">
    <property type="entry name" value="S_TKc"/>
    <property type="match status" value="1"/>
</dbReference>
<gene>
    <name evidence="2" type="ORF">GFSPODELE1_LOCUS8380</name>
</gene>
<evidence type="ECO:0000259" key="1">
    <source>
        <dbReference type="PROSITE" id="PS50011"/>
    </source>
</evidence>
<organism evidence="2 3">
    <name type="scientific">Somion occarium</name>
    <dbReference type="NCBI Taxonomy" id="3059160"/>
    <lineage>
        <taxon>Eukaryota</taxon>
        <taxon>Fungi</taxon>
        <taxon>Dikarya</taxon>
        <taxon>Basidiomycota</taxon>
        <taxon>Agaricomycotina</taxon>
        <taxon>Agaricomycetes</taxon>
        <taxon>Polyporales</taxon>
        <taxon>Cerrenaceae</taxon>
        <taxon>Somion</taxon>
    </lineage>
</organism>
<evidence type="ECO:0000313" key="3">
    <source>
        <dbReference type="Proteomes" id="UP001497453"/>
    </source>
</evidence>
<dbReference type="InterPro" id="IPR000719">
    <property type="entry name" value="Prot_kinase_dom"/>
</dbReference>
<protein>
    <recommendedName>
        <fullName evidence="1">Protein kinase domain-containing protein</fullName>
    </recommendedName>
</protein>
<dbReference type="PROSITE" id="PS50011">
    <property type="entry name" value="PROTEIN_KINASE_DOM"/>
    <property type="match status" value="1"/>
</dbReference>
<dbReference type="InterPro" id="IPR011009">
    <property type="entry name" value="Kinase-like_dom_sf"/>
</dbReference>
<evidence type="ECO:0000313" key="2">
    <source>
        <dbReference type="EMBL" id="CAL1711521.1"/>
    </source>
</evidence>
<dbReference type="Gene3D" id="1.10.510.10">
    <property type="entry name" value="Transferase(Phosphotransferase) domain 1"/>
    <property type="match status" value="1"/>
</dbReference>
<dbReference type="Pfam" id="PF00069">
    <property type="entry name" value="Pkinase"/>
    <property type="match status" value="1"/>
</dbReference>